<dbReference type="PROSITE" id="PS51755">
    <property type="entry name" value="OMPR_PHOB"/>
    <property type="match status" value="1"/>
</dbReference>
<evidence type="ECO:0000313" key="13">
    <source>
        <dbReference type="Proteomes" id="UP000886800"/>
    </source>
</evidence>
<evidence type="ECO:0000256" key="7">
    <source>
        <dbReference type="ARBA" id="ARBA00024867"/>
    </source>
</evidence>
<organism evidence="12 13">
    <name type="scientific">Candidatus Anaerotruncus excrementipullorum</name>
    <dbReference type="NCBI Taxonomy" id="2838465"/>
    <lineage>
        <taxon>Bacteria</taxon>
        <taxon>Bacillati</taxon>
        <taxon>Bacillota</taxon>
        <taxon>Clostridia</taxon>
        <taxon>Eubacteriales</taxon>
        <taxon>Oscillospiraceae</taxon>
        <taxon>Anaerotruncus</taxon>
    </lineage>
</organism>
<dbReference type="SMART" id="SM00448">
    <property type="entry name" value="REC"/>
    <property type="match status" value="1"/>
</dbReference>
<gene>
    <name evidence="12" type="ORF">H9736_01915</name>
</gene>
<dbReference type="PANTHER" id="PTHR48111">
    <property type="entry name" value="REGULATOR OF RPOS"/>
    <property type="match status" value="1"/>
</dbReference>
<evidence type="ECO:0000256" key="6">
    <source>
        <dbReference type="ARBA" id="ARBA00023163"/>
    </source>
</evidence>
<accession>A0A9D1WS23</accession>
<dbReference type="AlphaFoldDB" id="A0A9D1WS23"/>
<feature type="modified residue" description="4-aspartylphosphate" evidence="8">
    <location>
        <position position="55"/>
    </location>
</feature>
<dbReference type="PANTHER" id="PTHR48111:SF2">
    <property type="entry name" value="RESPONSE REGULATOR SAER"/>
    <property type="match status" value="1"/>
</dbReference>
<dbReference type="Pfam" id="PF00486">
    <property type="entry name" value="Trans_reg_C"/>
    <property type="match status" value="1"/>
</dbReference>
<name>A0A9D1WS23_9FIRM</name>
<dbReference type="InterPro" id="IPR001789">
    <property type="entry name" value="Sig_transdc_resp-reg_receiver"/>
</dbReference>
<dbReference type="InterPro" id="IPR001867">
    <property type="entry name" value="OmpR/PhoB-type_DNA-bd"/>
</dbReference>
<dbReference type="InterPro" id="IPR036388">
    <property type="entry name" value="WH-like_DNA-bd_sf"/>
</dbReference>
<feature type="domain" description="Response regulatory" evidence="10">
    <location>
        <begin position="6"/>
        <end position="119"/>
    </location>
</feature>
<evidence type="ECO:0000256" key="2">
    <source>
        <dbReference type="ARBA" id="ARBA00022553"/>
    </source>
</evidence>
<comment type="caution">
    <text evidence="12">The sequence shown here is derived from an EMBL/GenBank/DDBJ whole genome shotgun (WGS) entry which is preliminary data.</text>
</comment>
<evidence type="ECO:0000256" key="3">
    <source>
        <dbReference type="ARBA" id="ARBA00023012"/>
    </source>
</evidence>
<feature type="DNA-binding region" description="OmpR/PhoB-type" evidence="9">
    <location>
        <begin position="135"/>
        <end position="234"/>
    </location>
</feature>
<keyword evidence="6" id="KW-0804">Transcription</keyword>
<dbReference type="InterPro" id="IPR011006">
    <property type="entry name" value="CheY-like_superfamily"/>
</dbReference>
<evidence type="ECO:0000256" key="4">
    <source>
        <dbReference type="ARBA" id="ARBA00023015"/>
    </source>
</evidence>
<reference evidence="12" key="1">
    <citation type="journal article" date="2021" name="PeerJ">
        <title>Extensive microbial diversity within the chicken gut microbiome revealed by metagenomics and culture.</title>
        <authorList>
            <person name="Gilroy R."/>
            <person name="Ravi A."/>
            <person name="Getino M."/>
            <person name="Pursley I."/>
            <person name="Horton D.L."/>
            <person name="Alikhan N.F."/>
            <person name="Baker D."/>
            <person name="Gharbi K."/>
            <person name="Hall N."/>
            <person name="Watson M."/>
            <person name="Adriaenssens E.M."/>
            <person name="Foster-Nyarko E."/>
            <person name="Jarju S."/>
            <person name="Secka A."/>
            <person name="Antonio M."/>
            <person name="Oren A."/>
            <person name="Chaudhuri R.R."/>
            <person name="La Ragione R."/>
            <person name="Hildebrand F."/>
            <person name="Pallen M.J."/>
        </authorList>
    </citation>
    <scope>NUCLEOTIDE SEQUENCE</scope>
    <source>
        <strain evidence="12">CHK188-5543</strain>
    </source>
</reference>
<evidence type="ECO:0000256" key="8">
    <source>
        <dbReference type="PROSITE-ProRule" id="PRU00169"/>
    </source>
</evidence>
<dbReference type="Gene3D" id="3.40.50.2300">
    <property type="match status" value="1"/>
</dbReference>
<dbReference type="Proteomes" id="UP000886800">
    <property type="component" value="Unassembled WGS sequence"/>
</dbReference>
<dbReference type="GO" id="GO:0005829">
    <property type="term" value="C:cytosol"/>
    <property type="evidence" value="ECO:0007669"/>
    <property type="project" value="TreeGrafter"/>
</dbReference>
<dbReference type="PROSITE" id="PS50110">
    <property type="entry name" value="RESPONSE_REGULATORY"/>
    <property type="match status" value="1"/>
</dbReference>
<evidence type="ECO:0000259" key="11">
    <source>
        <dbReference type="PROSITE" id="PS51755"/>
    </source>
</evidence>
<evidence type="ECO:0000259" key="10">
    <source>
        <dbReference type="PROSITE" id="PS50110"/>
    </source>
</evidence>
<evidence type="ECO:0000256" key="9">
    <source>
        <dbReference type="PROSITE-ProRule" id="PRU01091"/>
    </source>
</evidence>
<keyword evidence="2 8" id="KW-0597">Phosphoprotein</keyword>
<dbReference type="SUPFAM" id="SSF46894">
    <property type="entry name" value="C-terminal effector domain of the bipartite response regulators"/>
    <property type="match status" value="1"/>
</dbReference>
<dbReference type="InterPro" id="IPR016032">
    <property type="entry name" value="Sig_transdc_resp-reg_C-effctor"/>
</dbReference>
<sequence>MGERYHVLVVDDDREIVESIAIYLSRENLEIYRAYDGLQALEVLASNTIHLILLDVMMPKMDGIKAMLKIREQNNIPIILVSAKSEDTDKIFGLEFGADDYITKPFNPLELIARVKSQLRRYFTLGTAVDAGGTSEVLRCGGLELDVHQKQLKVDGEEVKLTPIEYKILELLLRNQGRVFSISEIYERVWNEPSFAPENTVAVHIRRIREKIEINPKEPKYLKVVWGIGYKIEKA</sequence>
<dbReference type="Gene3D" id="6.10.250.690">
    <property type="match status" value="1"/>
</dbReference>
<proteinExistence type="predicted"/>
<keyword evidence="3" id="KW-0902">Two-component regulatory system</keyword>
<dbReference type="CDD" id="cd00383">
    <property type="entry name" value="trans_reg_C"/>
    <property type="match status" value="1"/>
</dbReference>
<dbReference type="FunFam" id="1.10.10.10:FF:000018">
    <property type="entry name" value="DNA-binding response regulator ResD"/>
    <property type="match status" value="1"/>
</dbReference>
<dbReference type="GO" id="GO:0006355">
    <property type="term" value="P:regulation of DNA-templated transcription"/>
    <property type="evidence" value="ECO:0007669"/>
    <property type="project" value="InterPro"/>
</dbReference>
<dbReference type="FunFam" id="3.40.50.2300:FF:000001">
    <property type="entry name" value="DNA-binding response regulator PhoB"/>
    <property type="match status" value="1"/>
</dbReference>
<dbReference type="GO" id="GO:0000156">
    <property type="term" value="F:phosphorelay response regulator activity"/>
    <property type="evidence" value="ECO:0007669"/>
    <property type="project" value="TreeGrafter"/>
</dbReference>
<comment type="function">
    <text evidence="7">May play the central regulatory role in sporulation. It may be an element of the effector pathway responsible for the activation of sporulation genes in response to nutritional stress. Spo0A may act in concert with spo0H (a sigma factor) to control the expression of some genes that are critical to the sporulation process.</text>
</comment>
<keyword evidence="4" id="KW-0805">Transcription regulation</keyword>
<dbReference type="Pfam" id="PF00072">
    <property type="entry name" value="Response_reg"/>
    <property type="match status" value="1"/>
</dbReference>
<evidence type="ECO:0000313" key="12">
    <source>
        <dbReference type="EMBL" id="HIX64985.1"/>
    </source>
</evidence>
<dbReference type="CDD" id="cd17574">
    <property type="entry name" value="REC_OmpR"/>
    <property type="match status" value="1"/>
</dbReference>
<dbReference type="SMART" id="SM00862">
    <property type="entry name" value="Trans_reg_C"/>
    <property type="match status" value="1"/>
</dbReference>
<dbReference type="InterPro" id="IPR039420">
    <property type="entry name" value="WalR-like"/>
</dbReference>
<dbReference type="SUPFAM" id="SSF52172">
    <property type="entry name" value="CheY-like"/>
    <property type="match status" value="1"/>
</dbReference>
<dbReference type="EMBL" id="DXES01000039">
    <property type="protein sequence ID" value="HIX64985.1"/>
    <property type="molecule type" value="Genomic_DNA"/>
</dbReference>
<evidence type="ECO:0000256" key="1">
    <source>
        <dbReference type="ARBA" id="ARBA00018672"/>
    </source>
</evidence>
<dbReference type="Gene3D" id="1.10.10.10">
    <property type="entry name" value="Winged helix-like DNA-binding domain superfamily/Winged helix DNA-binding domain"/>
    <property type="match status" value="1"/>
</dbReference>
<protein>
    <recommendedName>
        <fullName evidence="1">Stage 0 sporulation protein A homolog</fullName>
    </recommendedName>
</protein>
<feature type="domain" description="OmpR/PhoB-type" evidence="11">
    <location>
        <begin position="135"/>
        <end position="234"/>
    </location>
</feature>
<keyword evidence="5 9" id="KW-0238">DNA-binding</keyword>
<reference evidence="12" key="2">
    <citation type="submission" date="2021-04" db="EMBL/GenBank/DDBJ databases">
        <authorList>
            <person name="Gilroy R."/>
        </authorList>
    </citation>
    <scope>NUCLEOTIDE SEQUENCE</scope>
    <source>
        <strain evidence="12">CHK188-5543</strain>
    </source>
</reference>
<dbReference type="GO" id="GO:0032993">
    <property type="term" value="C:protein-DNA complex"/>
    <property type="evidence" value="ECO:0007669"/>
    <property type="project" value="TreeGrafter"/>
</dbReference>
<evidence type="ECO:0000256" key="5">
    <source>
        <dbReference type="ARBA" id="ARBA00023125"/>
    </source>
</evidence>
<dbReference type="GO" id="GO:0000976">
    <property type="term" value="F:transcription cis-regulatory region binding"/>
    <property type="evidence" value="ECO:0007669"/>
    <property type="project" value="TreeGrafter"/>
</dbReference>